<dbReference type="PANTHER" id="PTHR24305:SF187">
    <property type="entry name" value="P450, PUTATIVE (EUROFUNG)-RELATED"/>
    <property type="match status" value="1"/>
</dbReference>
<dbReference type="SUPFAM" id="SSF48264">
    <property type="entry name" value="Cytochrome P450"/>
    <property type="match status" value="1"/>
</dbReference>
<dbReference type="CDD" id="cd11061">
    <property type="entry name" value="CYP67-like"/>
    <property type="match status" value="1"/>
</dbReference>
<dbReference type="HOGENOM" id="CLU_001570_14_10_1"/>
<keyword evidence="9" id="KW-0812">Transmembrane</keyword>
<feature type="transmembrane region" description="Helical" evidence="9">
    <location>
        <begin position="75"/>
        <end position="93"/>
    </location>
</feature>
<evidence type="ECO:0000313" key="11">
    <source>
        <dbReference type="Proteomes" id="UP000014071"/>
    </source>
</evidence>
<comment type="similarity">
    <text evidence="2 8">Belongs to the cytochrome P450 family.</text>
</comment>
<reference evidence="11" key="1">
    <citation type="journal article" date="2013" name="Genome Announc.">
        <title>Draft genome sequence of the basidiomycetous yeast-like fungus Pseudozyma hubeiensis SY62, which produces an abundant amount of the biosurfactant mannosylerythritol lipids.</title>
        <authorList>
            <person name="Konishi M."/>
            <person name="Hatada Y."/>
            <person name="Horiuchi J."/>
        </authorList>
    </citation>
    <scope>NUCLEOTIDE SEQUENCE [LARGE SCALE GENOMIC DNA]</scope>
    <source>
        <strain evidence="11">SY62</strain>
    </source>
</reference>
<dbReference type="EMBL" id="DF238778">
    <property type="protein sequence ID" value="GAC93901.1"/>
    <property type="molecule type" value="Genomic_DNA"/>
</dbReference>
<keyword evidence="7 8" id="KW-0349">Heme</keyword>
<evidence type="ECO:0000256" key="4">
    <source>
        <dbReference type="ARBA" id="ARBA00023002"/>
    </source>
</evidence>
<keyword evidence="9" id="KW-0472">Membrane</keyword>
<dbReference type="STRING" id="1305764.R9NYX0"/>
<feature type="transmembrane region" description="Helical" evidence="9">
    <location>
        <begin position="41"/>
        <end position="59"/>
    </location>
</feature>
<dbReference type="RefSeq" id="XP_012187488.1">
    <property type="nucleotide sequence ID" value="XM_012332098.1"/>
</dbReference>
<evidence type="ECO:0000256" key="5">
    <source>
        <dbReference type="ARBA" id="ARBA00023004"/>
    </source>
</evidence>
<dbReference type="InterPro" id="IPR050121">
    <property type="entry name" value="Cytochrome_P450_monoxygenase"/>
</dbReference>
<evidence type="ECO:0000256" key="3">
    <source>
        <dbReference type="ARBA" id="ARBA00022723"/>
    </source>
</evidence>
<accession>R9NYX0</accession>
<dbReference type="AlphaFoldDB" id="R9NYX0"/>
<dbReference type="OrthoDB" id="6692864at2759"/>
<dbReference type="InterPro" id="IPR001128">
    <property type="entry name" value="Cyt_P450"/>
</dbReference>
<dbReference type="PROSITE" id="PS00086">
    <property type="entry name" value="CYTOCHROME_P450"/>
    <property type="match status" value="1"/>
</dbReference>
<evidence type="ECO:0000256" key="2">
    <source>
        <dbReference type="ARBA" id="ARBA00010617"/>
    </source>
</evidence>
<evidence type="ECO:0000256" key="8">
    <source>
        <dbReference type="RuleBase" id="RU000461"/>
    </source>
</evidence>
<keyword evidence="4 8" id="KW-0560">Oxidoreductase</keyword>
<comment type="cofactor">
    <cofactor evidence="1 7">
        <name>heme</name>
        <dbReference type="ChEBI" id="CHEBI:30413"/>
    </cofactor>
</comment>
<dbReference type="GO" id="GO:0005506">
    <property type="term" value="F:iron ion binding"/>
    <property type="evidence" value="ECO:0007669"/>
    <property type="project" value="InterPro"/>
</dbReference>
<sequence length="570" mass="64679">MTSQPPTFCSLKQNGWMLIATLAFSSHLLLFRLVELWPRQLALLYTLLFALDVGLRHAYCPGNLFNAVLTTYADLTLYTVFVLISIGFFRLFFHRTAHYPGPKSWALSKWTLLTTDIHGLRPRVVHQAHLKYGDLVRTGPREISISSPHAIAVISSNNSACDKGSWYDVIPGGRGQKFVRSLFTIVDREQHQQRRKAWEAAFTSRALKGYEPAMMDNLDVLLSQLSKRAASGETVHIDDWMMLYSFDLISHVGFGRNLSLLEQGKLTPILELLEANVWFSQVAGHRPYVCELLALVPNPIEPFYQLVREQLAGRLQHGEQANPDIMEVLKEHARQRRDPSIHEDLHAKSGEEFAEAVNIMVAGSDTGASVMAMTLFLLVQHPKVVDELREELDEAFGKYNGSVVSDSSLLDSSCPLLNAVIDESMRLYPPVAPGLQKVNRRGPVTIRLHSGEIHVVPTDTIITVPTYTMHRDPRNFSPEPDAFRPERWMYPEKEDKMNREAFVPFSAGRHSCPGRRLARMEMRLVIANLTRKFDMVKADGFDADRFVDGVRDAFVSMRYHKLSVKLKERK</sequence>
<dbReference type="PRINTS" id="PR00385">
    <property type="entry name" value="P450"/>
</dbReference>
<evidence type="ECO:0000256" key="7">
    <source>
        <dbReference type="PIRSR" id="PIRSR602401-1"/>
    </source>
</evidence>
<dbReference type="InterPro" id="IPR036396">
    <property type="entry name" value="Cyt_P450_sf"/>
</dbReference>
<feature type="transmembrane region" description="Helical" evidence="9">
    <location>
        <begin position="15"/>
        <end position="34"/>
    </location>
</feature>
<dbReference type="InterPro" id="IPR002401">
    <property type="entry name" value="Cyt_P450_E_grp-I"/>
</dbReference>
<dbReference type="Pfam" id="PF00067">
    <property type="entry name" value="p450"/>
    <property type="match status" value="1"/>
</dbReference>
<evidence type="ECO:0000256" key="6">
    <source>
        <dbReference type="ARBA" id="ARBA00023033"/>
    </source>
</evidence>
<name>R9NYX0_PSEHS</name>
<dbReference type="Proteomes" id="UP000014071">
    <property type="component" value="Unassembled WGS sequence"/>
</dbReference>
<dbReference type="PRINTS" id="PR00463">
    <property type="entry name" value="EP450I"/>
</dbReference>
<feature type="binding site" description="axial binding residue" evidence="7">
    <location>
        <position position="512"/>
    </location>
    <ligand>
        <name>heme</name>
        <dbReference type="ChEBI" id="CHEBI:30413"/>
    </ligand>
    <ligandPart>
        <name>Fe</name>
        <dbReference type="ChEBI" id="CHEBI:18248"/>
    </ligandPart>
</feature>
<dbReference type="GO" id="GO:0020037">
    <property type="term" value="F:heme binding"/>
    <property type="evidence" value="ECO:0007669"/>
    <property type="project" value="InterPro"/>
</dbReference>
<keyword evidence="3 7" id="KW-0479">Metal-binding</keyword>
<dbReference type="Gene3D" id="1.10.630.10">
    <property type="entry name" value="Cytochrome P450"/>
    <property type="match status" value="1"/>
</dbReference>
<dbReference type="GO" id="GO:0004497">
    <property type="term" value="F:monooxygenase activity"/>
    <property type="evidence" value="ECO:0007669"/>
    <property type="project" value="UniProtKB-KW"/>
</dbReference>
<keyword evidence="6 8" id="KW-0503">Monooxygenase</keyword>
<protein>
    <submittedName>
        <fullName evidence="10">Benzoate 4-monooxygenase cytochrome P450</fullName>
    </submittedName>
</protein>
<proteinExistence type="inferred from homology"/>
<evidence type="ECO:0000256" key="9">
    <source>
        <dbReference type="SAM" id="Phobius"/>
    </source>
</evidence>
<keyword evidence="9" id="KW-1133">Transmembrane helix</keyword>
<evidence type="ECO:0000256" key="1">
    <source>
        <dbReference type="ARBA" id="ARBA00001971"/>
    </source>
</evidence>
<evidence type="ECO:0000313" key="10">
    <source>
        <dbReference type="EMBL" id="GAC93901.1"/>
    </source>
</evidence>
<organism evidence="10 11">
    <name type="scientific">Pseudozyma hubeiensis (strain SY62)</name>
    <name type="common">Yeast</name>
    <dbReference type="NCBI Taxonomy" id="1305764"/>
    <lineage>
        <taxon>Eukaryota</taxon>
        <taxon>Fungi</taxon>
        <taxon>Dikarya</taxon>
        <taxon>Basidiomycota</taxon>
        <taxon>Ustilaginomycotina</taxon>
        <taxon>Ustilaginomycetes</taxon>
        <taxon>Ustilaginales</taxon>
        <taxon>Ustilaginaceae</taxon>
        <taxon>Pseudozyma</taxon>
    </lineage>
</organism>
<dbReference type="InterPro" id="IPR017972">
    <property type="entry name" value="Cyt_P450_CS"/>
</dbReference>
<dbReference type="PANTHER" id="PTHR24305">
    <property type="entry name" value="CYTOCHROME P450"/>
    <property type="match status" value="1"/>
</dbReference>
<dbReference type="GO" id="GO:0016705">
    <property type="term" value="F:oxidoreductase activity, acting on paired donors, with incorporation or reduction of molecular oxygen"/>
    <property type="evidence" value="ECO:0007669"/>
    <property type="project" value="InterPro"/>
</dbReference>
<keyword evidence="11" id="KW-1185">Reference proteome</keyword>
<dbReference type="eggNOG" id="KOG0158">
    <property type="taxonomic scope" value="Eukaryota"/>
</dbReference>
<gene>
    <name evidence="10" type="ORF">PHSY_001469</name>
</gene>
<dbReference type="GeneID" id="24106767"/>
<keyword evidence="5 7" id="KW-0408">Iron</keyword>